<feature type="domain" description="Gfo/Idh/MocA-like oxidoreductase N-terminal" evidence="3">
    <location>
        <begin position="2"/>
        <end position="117"/>
    </location>
</feature>
<dbReference type="PANTHER" id="PTHR22604">
    <property type="entry name" value="OXIDOREDUCTASES"/>
    <property type="match status" value="1"/>
</dbReference>
<dbReference type="SUPFAM" id="SSF55347">
    <property type="entry name" value="Glyceraldehyde-3-phosphate dehydrogenase-like, C-terminal domain"/>
    <property type="match status" value="1"/>
</dbReference>
<comment type="caution">
    <text evidence="5">The sequence shown here is derived from an EMBL/GenBank/DDBJ whole genome shotgun (WGS) entry which is preliminary data.</text>
</comment>
<accession>A0A7X2NR64</accession>
<dbReference type="AlphaFoldDB" id="A0A7X2NR64"/>
<dbReference type="Gene3D" id="3.40.50.720">
    <property type="entry name" value="NAD(P)-binding Rossmann-like Domain"/>
    <property type="match status" value="1"/>
</dbReference>
<dbReference type="InterPro" id="IPR036291">
    <property type="entry name" value="NAD(P)-bd_dom_sf"/>
</dbReference>
<reference evidence="5 6" key="1">
    <citation type="submission" date="2019-08" db="EMBL/GenBank/DDBJ databases">
        <title>In-depth cultivation of the pig gut microbiome towards novel bacterial diversity and tailored functional studies.</title>
        <authorList>
            <person name="Wylensek D."/>
            <person name="Hitch T.C.A."/>
            <person name="Clavel T."/>
        </authorList>
    </citation>
    <scope>NUCLEOTIDE SEQUENCE [LARGE SCALE GENOMIC DNA]</scope>
    <source>
        <strain evidence="5 6">Oil+RF-744-GAM-WT-6</strain>
    </source>
</reference>
<dbReference type="Proteomes" id="UP000461880">
    <property type="component" value="Unassembled WGS sequence"/>
</dbReference>
<evidence type="ECO:0000256" key="2">
    <source>
        <dbReference type="ARBA" id="ARBA00023002"/>
    </source>
</evidence>
<protein>
    <submittedName>
        <fullName evidence="5">Gfo/Idh/MocA family oxidoreductase</fullName>
    </submittedName>
</protein>
<evidence type="ECO:0000259" key="4">
    <source>
        <dbReference type="Pfam" id="PF22725"/>
    </source>
</evidence>
<evidence type="ECO:0000259" key="3">
    <source>
        <dbReference type="Pfam" id="PF01408"/>
    </source>
</evidence>
<gene>
    <name evidence="5" type="ORF">FYJ51_03235</name>
</gene>
<dbReference type="InterPro" id="IPR000683">
    <property type="entry name" value="Gfo/Idh/MocA-like_OxRdtase_N"/>
</dbReference>
<name>A0A7X2NR64_9FIRM</name>
<dbReference type="SUPFAM" id="SSF51735">
    <property type="entry name" value="NAD(P)-binding Rossmann-fold domains"/>
    <property type="match status" value="1"/>
</dbReference>
<sequence length="316" mass="35476">MVRYGIIGAGKIAHRFADSLSREGDELYAISGRSIRKMEAFAEEHPCQKVYLSHEELIEDPEVEAVYLSLPNFMHAEWACKAMRHGKAVLCEKPAALNEAEMNEIRSVSEESHMLFMEAMKNRFTPAFHRAVWLLDSGAIGELKSILVRNGFVLAKERYGTSYITNPEQGGGCLLDIGCYGVSWLQKYLGNDLRIIRTEIRRGPSEMYVNSRMEGNGIDGQLIVAFDQSIPSQAVFTGTSGILEVFPMHRPDHICLKMAKGMREESIPYEGDDFSGEIRHFDRLIAEKASGSDQMSLDDSIACARILDRIRASFPE</sequence>
<dbReference type="GO" id="GO:0016491">
    <property type="term" value="F:oxidoreductase activity"/>
    <property type="evidence" value="ECO:0007669"/>
    <property type="project" value="UniProtKB-KW"/>
</dbReference>
<evidence type="ECO:0000313" key="6">
    <source>
        <dbReference type="Proteomes" id="UP000461880"/>
    </source>
</evidence>
<dbReference type="Gene3D" id="3.30.360.10">
    <property type="entry name" value="Dihydrodipicolinate Reductase, domain 2"/>
    <property type="match status" value="1"/>
</dbReference>
<dbReference type="GO" id="GO:0000166">
    <property type="term" value="F:nucleotide binding"/>
    <property type="evidence" value="ECO:0007669"/>
    <property type="project" value="InterPro"/>
</dbReference>
<dbReference type="EMBL" id="VUMN01000005">
    <property type="protein sequence ID" value="MSS57915.1"/>
    <property type="molecule type" value="Genomic_DNA"/>
</dbReference>
<dbReference type="InterPro" id="IPR055170">
    <property type="entry name" value="GFO_IDH_MocA-like_dom"/>
</dbReference>
<dbReference type="PANTHER" id="PTHR22604:SF105">
    <property type="entry name" value="TRANS-1,2-DIHYDROBENZENE-1,2-DIOL DEHYDROGENASE"/>
    <property type="match status" value="1"/>
</dbReference>
<dbReference type="RefSeq" id="WP_154503163.1">
    <property type="nucleotide sequence ID" value="NZ_VUMN01000005.1"/>
</dbReference>
<keyword evidence="6" id="KW-1185">Reference proteome</keyword>
<keyword evidence="2" id="KW-0560">Oxidoreductase</keyword>
<dbReference type="Pfam" id="PF01408">
    <property type="entry name" value="GFO_IDH_MocA"/>
    <property type="match status" value="1"/>
</dbReference>
<proteinExistence type="inferred from homology"/>
<organism evidence="5 6">
    <name type="scientific">Stecheria intestinalis</name>
    <dbReference type="NCBI Taxonomy" id="2606630"/>
    <lineage>
        <taxon>Bacteria</taxon>
        <taxon>Bacillati</taxon>
        <taxon>Bacillota</taxon>
        <taxon>Erysipelotrichia</taxon>
        <taxon>Erysipelotrichales</taxon>
        <taxon>Erysipelotrichaceae</taxon>
        <taxon>Stecheria</taxon>
    </lineage>
</organism>
<feature type="domain" description="GFO/IDH/MocA-like oxidoreductase" evidence="4">
    <location>
        <begin position="131"/>
        <end position="201"/>
    </location>
</feature>
<dbReference type="Pfam" id="PF22725">
    <property type="entry name" value="GFO_IDH_MocA_C3"/>
    <property type="match status" value="1"/>
</dbReference>
<dbReference type="InterPro" id="IPR050984">
    <property type="entry name" value="Gfo/Idh/MocA_domain"/>
</dbReference>
<evidence type="ECO:0000313" key="5">
    <source>
        <dbReference type="EMBL" id="MSS57915.1"/>
    </source>
</evidence>
<evidence type="ECO:0000256" key="1">
    <source>
        <dbReference type="ARBA" id="ARBA00010928"/>
    </source>
</evidence>
<comment type="similarity">
    <text evidence="1">Belongs to the Gfo/Idh/MocA family.</text>
</comment>